<dbReference type="Proteomes" id="UP001163603">
    <property type="component" value="Chromosome 1"/>
</dbReference>
<reference evidence="2" key="1">
    <citation type="journal article" date="2023" name="G3 (Bethesda)">
        <title>Genome assembly and association tests identify interacting loci associated with vigor, precocity, and sex in interspecific pistachio rootstocks.</title>
        <authorList>
            <person name="Palmer W."/>
            <person name="Jacygrad E."/>
            <person name="Sagayaradj S."/>
            <person name="Cavanaugh K."/>
            <person name="Han R."/>
            <person name="Bertier L."/>
            <person name="Beede B."/>
            <person name="Kafkas S."/>
            <person name="Golino D."/>
            <person name="Preece J."/>
            <person name="Michelmore R."/>
        </authorList>
    </citation>
    <scope>NUCLEOTIDE SEQUENCE [LARGE SCALE GENOMIC DNA]</scope>
</reference>
<protein>
    <submittedName>
        <fullName evidence="1">Uncharacterized protein</fullName>
    </submittedName>
</protein>
<gene>
    <name evidence="1" type="ORF">Pint_01493</name>
</gene>
<name>A0ACC0ZL56_9ROSI</name>
<evidence type="ECO:0000313" key="2">
    <source>
        <dbReference type="Proteomes" id="UP001163603"/>
    </source>
</evidence>
<organism evidence="1 2">
    <name type="scientific">Pistacia integerrima</name>
    <dbReference type="NCBI Taxonomy" id="434235"/>
    <lineage>
        <taxon>Eukaryota</taxon>
        <taxon>Viridiplantae</taxon>
        <taxon>Streptophyta</taxon>
        <taxon>Embryophyta</taxon>
        <taxon>Tracheophyta</taxon>
        <taxon>Spermatophyta</taxon>
        <taxon>Magnoliopsida</taxon>
        <taxon>eudicotyledons</taxon>
        <taxon>Gunneridae</taxon>
        <taxon>Pentapetalae</taxon>
        <taxon>rosids</taxon>
        <taxon>malvids</taxon>
        <taxon>Sapindales</taxon>
        <taxon>Anacardiaceae</taxon>
        <taxon>Pistacia</taxon>
    </lineage>
</organism>
<proteinExistence type="predicted"/>
<evidence type="ECO:0000313" key="1">
    <source>
        <dbReference type="EMBL" id="KAJ0052904.1"/>
    </source>
</evidence>
<comment type="caution">
    <text evidence="1">The sequence shown here is derived from an EMBL/GenBank/DDBJ whole genome shotgun (WGS) entry which is preliminary data.</text>
</comment>
<keyword evidence="2" id="KW-1185">Reference proteome</keyword>
<accession>A0ACC0ZL56</accession>
<sequence length="57" mass="6965">MLINFWLIFNHSYNEKWILVNILLFKLQFSAKQHIQASVRHCVDRVDTSIWRLLEVH</sequence>
<dbReference type="EMBL" id="CM047736">
    <property type="protein sequence ID" value="KAJ0052904.1"/>
    <property type="molecule type" value="Genomic_DNA"/>
</dbReference>